<evidence type="ECO:0000256" key="4">
    <source>
        <dbReference type="RuleBase" id="RU003719"/>
    </source>
</evidence>
<comment type="similarity">
    <text evidence="1 4">Belongs to the D-isomer specific 2-hydroxyacid dehydrogenase family.</text>
</comment>
<sequence length="317" mass="34927">MTEKILVTGIVPREGLDELFDRFDVTYSDGEPFSREWVLEHAPEYDGMILMAQKGDREFIDAFTNLKIISLNAVGFDHVDTAYAKEKGIAVCNSPQAVRVPTAELTFSLILAAAKRLYFYDSVVRRGDWMDVSERRLQGRTLEGLTLGVFGMGRIGRTVADFGKAFGMKIIYNDAYRLDESVEKDKGYEFVSFDELVKRSDIVTIHAPALDSTRGLFNAETFAKMKHDAIIVNAARGVIIEEQALVDALENGQIAGAGLDVFEFEPTVSSKLRAMSNVIMSPHAGTGTIEGRAALAAEAAHNIVSFFDGEPINVVNK</sequence>
<dbReference type="Gene3D" id="3.40.50.720">
    <property type="entry name" value="NAD(P)-binding Rossmann-like Domain"/>
    <property type="match status" value="2"/>
</dbReference>
<evidence type="ECO:0000256" key="2">
    <source>
        <dbReference type="ARBA" id="ARBA00023002"/>
    </source>
</evidence>
<feature type="domain" description="D-isomer specific 2-hydroxyacid dehydrogenase catalytic" evidence="5">
    <location>
        <begin position="6"/>
        <end position="316"/>
    </location>
</feature>
<dbReference type="SUPFAM" id="SSF52283">
    <property type="entry name" value="Formate/glycerate dehydrogenase catalytic domain-like"/>
    <property type="match status" value="1"/>
</dbReference>
<protein>
    <submittedName>
        <fullName evidence="7">NAD(P)-dependent oxidoreductase</fullName>
    </submittedName>
</protein>
<dbReference type="PANTHER" id="PTHR42789">
    <property type="entry name" value="D-ISOMER SPECIFIC 2-HYDROXYACID DEHYDROGENASE FAMILY PROTEIN (AFU_ORTHOLOGUE AFUA_6G10090)"/>
    <property type="match status" value="1"/>
</dbReference>
<comment type="caution">
    <text evidence="7">The sequence shown here is derived from an EMBL/GenBank/DDBJ whole genome shotgun (WGS) entry which is preliminary data.</text>
</comment>
<evidence type="ECO:0000259" key="5">
    <source>
        <dbReference type="Pfam" id="PF00389"/>
    </source>
</evidence>
<evidence type="ECO:0000313" key="7">
    <source>
        <dbReference type="EMBL" id="MFD0704632.1"/>
    </source>
</evidence>
<name>A0ABW2Y300_9BIFI</name>
<organism evidence="7 8">
    <name type="scientific">Alloscardovia venturai</name>
    <dbReference type="NCBI Taxonomy" id="1769421"/>
    <lineage>
        <taxon>Bacteria</taxon>
        <taxon>Bacillati</taxon>
        <taxon>Actinomycetota</taxon>
        <taxon>Actinomycetes</taxon>
        <taxon>Bifidobacteriales</taxon>
        <taxon>Bifidobacteriaceae</taxon>
        <taxon>Alloscardovia</taxon>
    </lineage>
</organism>
<evidence type="ECO:0000256" key="1">
    <source>
        <dbReference type="ARBA" id="ARBA00005854"/>
    </source>
</evidence>
<keyword evidence="2 4" id="KW-0560">Oxidoreductase</keyword>
<evidence type="ECO:0000259" key="6">
    <source>
        <dbReference type="Pfam" id="PF02826"/>
    </source>
</evidence>
<dbReference type="InterPro" id="IPR050857">
    <property type="entry name" value="D-2-hydroxyacid_DH"/>
</dbReference>
<dbReference type="Pfam" id="PF00389">
    <property type="entry name" value="2-Hacid_dh"/>
    <property type="match status" value="1"/>
</dbReference>
<gene>
    <name evidence="7" type="ORF">ACFQY8_02555</name>
</gene>
<dbReference type="PANTHER" id="PTHR42789:SF1">
    <property type="entry name" value="D-ISOMER SPECIFIC 2-HYDROXYACID DEHYDROGENASE FAMILY PROTEIN (AFU_ORTHOLOGUE AFUA_6G10090)"/>
    <property type="match status" value="1"/>
</dbReference>
<feature type="domain" description="D-isomer specific 2-hydroxyacid dehydrogenase NAD-binding" evidence="6">
    <location>
        <begin position="107"/>
        <end position="285"/>
    </location>
</feature>
<dbReference type="InterPro" id="IPR029753">
    <property type="entry name" value="D-isomer_DH_CS"/>
</dbReference>
<reference evidence="8" key="1">
    <citation type="journal article" date="2019" name="Int. J. Syst. Evol. Microbiol.">
        <title>The Global Catalogue of Microorganisms (GCM) 10K type strain sequencing project: providing services to taxonomists for standard genome sequencing and annotation.</title>
        <authorList>
            <consortium name="The Broad Institute Genomics Platform"/>
            <consortium name="The Broad Institute Genome Sequencing Center for Infectious Disease"/>
            <person name="Wu L."/>
            <person name="Ma J."/>
        </authorList>
    </citation>
    <scope>NUCLEOTIDE SEQUENCE [LARGE SCALE GENOMIC DNA]</scope>
    <source>
        <strain evidence="8">CCM 8604</strain>
    </source>
</reference>
<accession>A0ABW2Y300</accession>
<dbReference type="Proteomes" id="UP001597036">
    <property type="component" value="Unassembled WGS sequence"/>
</dbReference>
<dbReference type="PROSITE" id="PS00671">
    <property type="entry name" value="D_2_HYDROXYACID_DH_3"/>
    <property type="match status" value="1"/>
</dbReference>
<keyword evidence="3" id="KW-0520">NAD</keyword>
<dbReference type="SUPFAM" id="SSF51735">
    <property type="entry name" value="NAD(P)-binding Rossmann-fold domains"/>
    <property type="match status" value="1"/>
</dbReference>
<dbReference type="RefSeq" id="WP_377938284.1">
    <property type="nucleotide sequence ID" value="NZ_JBHTHQ010000012.1"/>
</dbReference>
<keyword evidence="8" id="KW-1185">Reference proteome</keyword>
<dbReference type="Pfam" id="PF02826">
    <property type="entry name" value="2-Hacid_dh_C"/>
    <property type="match status" value="1"/>
</dbReference>
<dbReference type="PROSITE" id="PS00670">
    <property type="entry name" value="D_2_HYDROXYACID_DH_2"/>
    <property type="match status" value="1"/>
</dbReference>
<dbReference type="InterPro" id="IPR036291">
    <property type="entry name" value="NAD(P)-bd_dom_sf"/>
</dbReference>
<proteinExistence type="inferred from homology"/>
<dbReference type="InterPro" id="IPR006140">
    <property type="entry name" value="D-isomer_DH_NAD-bd"/>
</dbReference>
<dbReference type="EMBL" id="JBHTHQ010000012">
    <property type="protein sequence ID" value="MFD0704632.1"/>
    <property type="molecule type" value="Genomic_DNA"/>
</dbReference>
<dbReference type="InterPro" id="IPR006139">
    <property type="entry name" value="D-isomer_2_OHA_DH_cat_dom"/>
</dbReference>
<evidence type="ECO:0000313" key="8">
    <source>
        <dbReference type="Proteomes" id="UP001597036"/>
    </source>
</evidence>
<evidence type="ECO:0000256" key="3">
    <source>
        <dbReference type="ARBA" id="ARBA00023027"/>
    </source>
</evidence>